<gene>
    <name evidence="6" type="ORF">OG477_42585</name>
</gene>
<proteinExistence type="inferred from homology"/>
<sequence>MNRLLRIPGLAALAALLLVVAGCSSPAEVSNEDSAPGVTDTAITIGSHQPLTGPASAGFSHFAPAARAYFDYVNANGGIHGRKIYFNYRDDAYSPDNATQVVRRLVEQDKIFALFSGLGTATHRAVVDYLNAENVPDLFPASGCPCWNNPKKLPYTFALQTDYTREGKILGDHVNKTFPGKKVAYFYQDDDLGRSGVAGLDKVIPRSSVVARESYQPGFNDVSEQMQAIARARADVIVSFSVPSHTVLLRLAQQKSGNTAKVVVNYSGSDPTTLSDLLESAAPHNGTSSGANPLIQGIITDNYLPPLTDTSNKWIQLVRMIHSRYLPAQPLSRYTELGVLTAYLFVQVLQQTGRDLTRQSLVDTLEKGDFPGPGVTPLRYNRTSHAGYTGTQIGVIKGNAIVLQGKPMTTDGADGPVQPHTATSPQPPANGIPRP</sequence>
<name>A0AAU1I8Q6_9ACTN</name>
<evidence type="ECO:0000259" key="5">
    <source>
        <dbReference type="Pfam" id="PF13458"/>
    </source>
</evidence>
<dbReference type="SUPFAM" id="SSF53822">
    <property type="entry name" value="Periplasmic binding protein-like I"/>
    <property type="match status" value="1"/>
</dbReference>
<dbReference type="InterPro" id="IPR028081">
    <property type="entry name" value="Leu-bd"/>
</dbReference>
<evidence type="ECO:0000256" key="2">
    <source>
        <dbReference type="ARBA" id="ARBA00022729"/>
    </source>
</evidence>
<dbReference type="Pfam" id="PF13458">
    <property type="entry name" value="Peripla_BP_6"/>
    <property type="match status" value="1"/>
</dbReference>
<reference evidence="6" key="1">
    <citation type="submission" date="2022-10" db="EMBL/GenBank/DDBJ databases">
        <title>The complete genomes of actinobacterial strains from the NBC collection.</title>
        <authorList>
            <person name="Joergensen T.S."/>
            <person name="Alvarez Arevalo M."/>
            <person name="Sterndorff E.B."/>
            <person name="Faurdal D."/>
            <person name="Vuksanovic O."/>
            <person name="Mourched A.-S."/>
            <person name="Charusanti P."/>
            <person name="Shaw S."/>
            <person name="Blin K."/>
            <person name="Weber T."/>
        </authorList>
    </citation>
    <scope>NUCLEOTIDE SEQUENCE</scope>
    <source>
        <strain evidence="6">NBC 00180</strain>
    </source>
</reference>
<keyword evidence="2 4" id="KW-0732">Signal</keyword>
<organism evidence="6">
    <name type="scientific">Streptomyces sp. NBC_00180</name>
    <dbReference type="NCBI Taxonomy" id="2903632"/>
    <lineage>
        <taxon>Bacteria</taxon>
        <taxon>Bacillati</taxon>
        <taxon>Actinomycetota</taxon>
        <taxon>Actinomycetes</taxon>
        <taxon>Kitasatosporales</taxon>
        <taxon>Streptomycetaceae</taxon>
        <taxon>Streptomyces</taxon>
    </lineage>
</organism>
<dbReference type="AlphaFoldDB" id="A0AAU1I8Q6"/>
<protein>
    <submittedName>
        <fullName evidence="6">ABC transporter substrate-binding protein</fullName>
    </submittedName>
</protein>
<accession>A0AAU1I8Q6</accession>
<dbReference type="PANTHER" id="PTHR47235:SF1">
    <property type="entry name" value="BLR6548 PROTEIN"/>
    <property type="match status" value="1"/>
</dbReference>
<dbReference type="PANTHER" id="PTHR47235">
    <property type="entry name" value="BLR6548 PROTEIN"/>
    <property type="match status" value="1"/>
</dbReference>
<evidence type="ECO:0000313" key="6">
    <source>
        <dbReference type="EMBL" id="WTP91543.1"/>
    </source>
</evidence>
<dbReference type="InterPro" id="IPR028082">
    <property type="entry name" value="Peripla_BP_I"/>
</dbReference>
<dbReference type="PROSITE" id="PS51257">
    <property type="entry name" value="PROKAR_LIPOPROTEIN"/>
    <property type="match status" value="1"/>
</dbReference>
<evidence type="ECO:0000256" key="3">
    <source>
        <dbReference type="SAM" id="MobiDB-lite"/>
    </source>
</evidence>
<feature type="compositionally biased region" description="Pro residues" evidence="3">
    <location>
        <begin position="425"/>
        <end position="435"/>
    </location>
</feature>
<evidence type="ECO:0000256" key="1">
    <source>
        <dbReference type="ARBA" id="ARBA00010062"/>
    </source>
</evidence>
<dbReference type="EMBL" id="CP108140">
    <property type="protein sequence ID" value="WTP91543.1"/>
    <property type="molecule type" value="Genomic_DNA"/>
</dbReference>
<feature type="domain" description="Leucine-binding protein" evidence="5">
    <location>
        <begin position="43"/>
        <end position="391"/>
    </location>
</feature>
<feature type="chain" id="PRO_5043502335" evidence="4">
    <location>
        <begin position="30"/>
        <end position="435"/>
    </location>
</feature>
<evidence type="ECO:0000256" key="4">
    <source>
        <dbReference type="SAM" id="SignalP"/>
    </source>
</evidence>
<dbReference type="Gene3D" id="3.40.50.2300">
    <property type="match status" value="2"/>
</dbReference>
<dbReference type="CDD" id="cd06343">
    <property type="entry name" value="PBP1_ABC_ligand_binding-like"/>
    <property type="match status" value="1"/>
</dbReference>
<comment type="similarity">
    <text evidence="1">Belongs to the leucine-binding protein family.</text>
</comment>
<feature type="signal peptide" evidence="4">
    <location>
        <begin position="1"/>
        <end position="29"/>
    </location>
</feature>
<feature type="region of interest" description="Disordered" evidence="3">
    <location>
        <begin position="406"/>
        <end position="435"/>
    </location>
</feature>